<dbReference type="SUPFAM" id="SSF53756">
    <property type="entry name" value="UDP-Glycosyltransferase/glycogen phosphorylase"/>
    <property type="match status" value="1"/>
</dbReference>
<evidence type="ECO:0000313" key="4">
    <source>
        <dbReference type="Proteomes" id="UP000178849"/>
    </source>
</evidence>
<feature type="domain" description="Glycosyltransferase subfamily 4-like N-terminal" evidence="2">
    <location>
        <begin position="21"/>
        <end position="180"/>
    </location>
</feature>
<comment type="caution">
    <text evidence="3">The sequence shown here is derived from an EMBL/GenBank/DDBJ whole genome shotgun (WGS) entry which is preliminary data.</text>
</comment>
<name>A0A1G2BMC5_9BACT</name>
<protein>
    <recommendedName>
        <fullName evidence="5">Glycosyl transferase family 1 domain-containing protein</fullName>
    </recommendedName>
</protein>
<dbReference type="STRING" id="1798550.A2927_01910"/>
<evidence type="ECO:0000259" key="2">
    <source>
        <dbReference type="Pfam" id="PF13439"/>
    </source>
</evidence>
<evidence type="ECO:0000313" key="3">
    <source>
        <dbReference type="EMBL" id="OGY89470.1"/>
    </source>
</evidence>
<dbReference type="Proteomes" id="UP000178849">
    <property type="component" value="Unassembled WGS sequence"/>
</dbReference>
<reference evidence="3 4" key="1">
    <citation type="journal article" date="2016" name="Nat. Commun.">
        <title>Thousands of microbial genomes shed light on interconnected biogeochemical processes in an aquifer system.</title>
        <authorList>
            <person name="Anantharaman K."/>
            <person name="Brown C.T."/>
            <person name="Hug L.A."/>
            <person name="Sharon I."/>
            <person name="Castelle C.J."/>
            <person name="Probst A.J."/>
            <person name="Thomas B.C."/>
            <person name="Singh A."/>
            <person name="Wilkins M.J."/>
            <person name="Karaoz U."/>
            <person name="Brodie E.L."/>
            <person name="Williams K.H."/>
            <person name="Hubbard S.S."/>
            <person name="Banfield J.F."/>
        </authorList>
    </citation>
    <scope>NUCLEOTIDE SEQUENCE [LARGE SCALE GENOMIC DNA]</scope>
</reference>
<dbReference type="AlphaFoldDB" id="A0A1G2BMC5"/>
<proteinExistence type="predicted"/>
<dbReference type="InterPro" id="IPR001296">
    <property type="entry name" value="Glyco_trans_1"/>
</dbReference>
<dbReference type="GO" id="GO:0016757">
    <property type="term" value="F:glycosyltransferase activity"/>
    <property type="evidence" value="ECO:0007669"/>
    <property type="project" value="InterPro"/>
</dbReference>
<dbReference type="Pfam" id="PF00534">
    <property type="entry name" value="Glycos_transf_1"/>
    <property type="match status" value="1"/>
</dbReference>
<gene>
    <name evidence="3" type="ORF">A2927_01910</name>
</gene>
<evidence type="ECO:0008006" key="5">
    <source>
        <dbReference type="Google" id="ProtNLM"/>
    </source>
</evidence>
<dbReference type="PANTHER" id="PTHR12526">
    <property type="entry name" value="GLYCOSYLTRANSFERASE"/>
    <property type="match status" value="1"/>
</dbReference>
<dbReference type="EMBL" id="MHKL01000016">
    <property type="protein sequence ID" value="OGY89470.1"/>
    <property type="molecule type" value="Genomic_DNA"/>
</dbReference>
<dbReference type="Pfam" id="PF13439">
    <property type="entry name" value="Glyco_transf_4"/>
    <property type="match status" value="1"/>
</dbReference>
<feature type="domain" description="Glycosyl transferase family 1" evidence="1">
    <location>
        <begin position="188"/>
        <end position="363"/>
    </location>
</feature>
<accession>A0A1G2BMC5</accession>
<dbReference type="InterPro" id="IPR028098">
    <property type="entry name" value="Glyco_trans_4-like_N"/>
</dbReference>
<evidence type="ECO:0000259" key="1">
    <source>
        <dbReference type="Pfam" id="PF00534"/>
    </source>
</evidence>
<sequence length="387" mass="44786">MKIVYLANARIPTEKAHGLQIMKMSEALSDLGLKLTLVVPRRANKIKEDPFSYYGVRENFSIARIFCFDFNVFHWLSGRLTYFFRTFVFLCRLLFNQTIKEAEIIYSREMFSVLPLLIFGKKIFYEMHDYPAKGRSWQKFFLKKAKGIIATNHWKKESLIRDFHLAPEKILVSPNAVDLKEFSNLPDKTASRAHYQIPQDKMLLAYIGRLKTLGMAKGMETVLLAFKEALKTNSNLFLVCAGGERGEIDYYQNQVASLGLSGSVKFLPHLPFNRVKEYYSLADIFLLPYPKNDHYNFYMSPLKLFEYAACQKPMICSDLSAIREIFSESEVNYFVPGNPADLREKILALAKSGEKRQQLAVNAFAKIQNQTWPKRAEKIIDFINQLR</sequence>
<organism evidence="3 4">
    <name type="scientific">Candidatus Komeilibacteria bacterium RIFCSPLOWO2_01_FULL_45_10</name>
    <dbReference type="NCBI Taxonomy" id="1798550"/>
    <lineage>
        <taxon>Bacteria</taxon>
        <taxon>Candidatus Komeiliibacteriota</taxon>
    </lineage>
</organism>
<dbReference type="Gene3D" id="3.40.50.2000">
    <property type="entry name" value="Glycogen Phosphorylase B"/>
    <property type="match status" value="2"/>
</dbReference>